<evidence type="ECO:0000256" key="3">
    <source>
        <dbReference type="ARBA" id="ARBA00016219"/>
    </source>
</evidence>
<dbReference type="SUPFAM" id="SSF51735">
    <property type="entry name" value="NAD(P)-binding Rossmann-fold domains"/>
    <property type="match status" value="1"/>
</dbReference>
<feature type="domain" description="Mannitol dehydrogenase C-terminal" evidence="9">
    <location>
        <begin position="301"/>
        <end position="492"/>
    </location>
</feature>
<dbReference type="EMBL" id="RKHK01000001">
    <property type="protein sequence ID" value="ROR73114.1"/>
    <property type="molecule type" value="Genomic_DNA"/>
</dbReference>
<feature type="domain" description="Mannitol dehydrogenase N-terminal" evidence="8">
    <location>
        <begin position="32"/>
        <end position="292"/>
    </location>
</feature>
<gene>
    <name evidence="10" type="ORF">EDD31_1480</name>
</gene>
<dbReference type="Pfam" id="PF08125">
    <property type="entry name" value="Mannitol_dh_C"/>
    <property type="match status" value="1"/>
</dbReference>
<dbReference type="PRINTS" id="PR00084">
    <property type="entry name" value="MTLDHDRGNASE"/>
</dbReference>
<evidence type="ECO:0000313" key="11">
    <source>
        <dbReference type="Proteomes" id="UP000280668"/>
    </source>
</evidence>
<keyword evidence="11" id="KW-1185">Reference proteome</keyword>
<comment type="caution">
    <text evidence="10">The sequence shown here is derived from an EMBL/GenBank/DDBJ whole genome shotgun (WGS) entry which is preliminary data.</text>
</comment>
<dbReference type="PANTHER" id="PTHR43362">
    <property type="entry name" value="MANNITOL DEHYDROGENASE DSF1-RELATED"/>
    <property type="match status" value="1"/>
</dbReference>
<evidence type="ECO:0000256" key="5">
    <source>
        <dbReference type="ARBA" id="ARBA00023027"/>
    </source>
</evidence>
<dbReference type="InterPro" id="IPR023027">
    <property type="entry name" value="Mannitol_DH_CS"/>
</dbReference>
<dbReference type="SUPFAM" id="SSF48179">
    <property type="entry name" value="6-phosphogluconate dehydrogenase C-terminal domain-like"/>
    <property type="match status" value="1"/>
</dbReference>
<evidence type="ECO:0000256" key="4">
    <source>
        <dbReference type="ARBA" id="ARBA00023002"/>
    </source>
</evidence>
<dbReference type="GO" id="GO:0008926">
    <property type="term" value="F:mannitol-1-phosphate 5-dehydrogenase activity"/>
    <property type="evidence" value="ECO:0007669"/>
    <property type="project" value="UniProtKB-EC"/>
</dbReference>
<keyword evidence="5" id="KW-0520">NAD</keyword>
<dbReference type="RefSeq" id="WP_123303576.1">
    <property type="nucleotide sequence ID" value="NZ_RKHK01000001.1"/>
</dbReference>
<dbReference type="InterPro" id="IPR008927">
    <property type="entry name" value="6-PGluconate_DH-like_C_sf"/>
</dbReference>
<accession>A0A3N2BDJ5</accession>
<keyword evidence="4" id="KW-0560">Oxidoreductase</keyword>
<dbReference type="InterPro" id="IPR050988">
    <property type="entry name" value="Mannitol_DH/Oxidoreductase"/>
</dbReference>
<evidence type="ECO:0000256" key="6">
    <source>
        <dbReference type="ARBA" id="ARBA00048615"/>
    </source>
</evidence>
<protein>
    <recommendedName>
        <fullName evidence="3">Mannitol-1-phosphate 5-dehydrogenase</fullName>
        <ecNumber evidence="2">1.1.1.17</ecNumber>
    </recommendedName>
</protein>
<comment type="catalytic activity">
    <reaction evidence="6">
        <text>D-mannitol 1-phosphate + NAD(+) = beta-D-fructose 6-phosphate + NADH + H(+)</text>
        <dbReference type="Rhea" id="RHEA:19661"/>
        <dbReference type="ChEBI" id="CHEBI:15378"/>
        <dbReference type="ChEBI" id="CHEBI:57540"/>
        <dbReference type="ChEBI" id="CHEBI:57634"/>
        <dbReference type="ChEBI" id="CHEBI:57945"/>
        <dbReference type="ChEBI" id="CHEBI:61381"/>
        <dbReference type="EC" id="1.1.1.17"/>
    </reaction>
</comment>
<proteinExistence type="inferred from homology"/>
<name>A0A3N2BDJ5_9MICO</name>
<evidence type="ECO:0000259" key="9">
    <source>
        <dbReference type="Pfam" id="PF08125"/>
    </source>
</evidence>
<dbReference type="InterPro" id="IPR013118">
    <property type="entry name" value="Mannitol_DH_C"/>
</dbReference>
<dbReference type="Gene3D" id="3.40.50.720">
    <property type="entry name" value="NAD(P)-binding Rossmann-like Domain"/>
    <property type="match status" value="1"/>
</dbReference>
<sequence length="494" mass="51633">MTSRLSFATLDQARPAARRPALDPRAMSTGSVHLGVGAFHRAHQAVFTEDAMAAAGESGWGIHAVTQRSARVAEQLDPQDGLYGVLTCGLDGAGEPERSLRIVGAVRAVSFPGEQTGEVLARLAAPTTHLVTLTVTEKGYRRSGDRLDLRDEGVQADLAALREERRTGTAVETAAGSPIGMLARGLARRAHGAATPMSVVCCDNIVHNGPMVGRLVSEFLLAAGADGAAAWVADHVTFPATMVDRIVPATTAAERAAAEAISGLQDEGLVVAEPYRQWVIEDSFAGPRPAWERAGATLTSDVAPFEEAKLRILNGTHSYLAYRGALLGHATIAEAVTDAGLGAEVSAFIDHDVIPTLTPPPGVDLGQYRDSVLERFANPALGHTTQQVAMDGSQKLPVRLLGTAADRLTAGAIPERTARAVAAWMVFVARAADGSSPLVLDDPQAEVLGAAVAGAASGAALADRLLDLEQIFPPALAGDERFRSAVREQVTDLA</sequence>
<evidence type="ECO:0000259" key="8">
    <source>
        <dbReference type="Pfam" id="PF01232"/>
    </source>
</evidence>
<evidence type="ECO:0000313" key="10">
    <source>
        <dbReference type="EMBL" id="ROR73114.1"/>
    </source>
</evidence>
<dbReference type="InterPro" id="IPR036291">
    <property type="entry name" value="NAD(P)-bd_dom_sf"/>
</dbReference>
<dbReference type="InterPro" id="IPR000669">
    <property type="entry name" value="Mannitol_DH"/>
</dbReference>
<dbReference type="GO" id="GO:0019594">
    <property type="term" value="P:mannitol metabolic process"/>
    <property type="evidence" value="ECO:0007669"/>
    <property type="project" value="InterPro"/>
</dbReference>
<feature type="region of interest" description="Disordered" evidence="7">
    <location>
        <begin position="1"/>
        <end position="22"/>
    </location>
</feature>
<dbReference type="OrthoDB" id="271711at2"/>
<dbReference type="Pfam" id="PF01232">
    <property type="entry name" value="Mannitol_dh"/>
    <property type="match status" value="1"/>
</dbReference>
<dbReference type="EC" id="1.1.1.17" evidence="2"/>
<dbReference type="PANTHER" id="PTHR43362:SF1">
    <property type="entry name" value="MANNITOL DEHYDROGENASE 2-RELATED"/>
    <property type="match status" value="1"/>
</dbReference>
<feature type="compositionally biased region" description="Low complexity" evidence="7">
    <location>
        <begin position="13"/>
        <end position="22"/>
    </location>
</feature>
<evidence type="ECO:0000256" key="1">
    <source>
        <dbReference type="ARBA" id="ARBA00006541"/>
    </source>
</evidence>
<dbReference type="AlphaFoldDB" id="A0A3N2BDJ5"/>
<comment type="similarity">
    <text evidence="1">Belongs to the mannitol dehydrogenase family.</text>
</comment>
<dbReference type="InterPro" id="IPR013328">
    <property type="entry name" value="6PGD_dom2"/>
</dbReference>
<evidence type="ECO:0000256" key="7">
    <source>
        <dbReference type="SAM" id="MobiDB-lite"/>
    </source>
</evidence>
<evidence type="ECO:0000256" key="2">
    <source>
        <dbReference type="ARBA" id="ARBA00012939"/>
    </source>
</evidence>
<reference evidence="10 11" key="1">
    <citation type="submission" date="2018-11" db="EMBL/GenBank/DDBJ databases">
        <title>Sequencing the genomes of 1000 actinobacteria strains.</title>
        <authorList>
            <person name="Klenk H.-P."/>
        </authorList>
    </citation>
    <scope>NUCLEOTIDE SEQUENCE [LARGE SCALE GENOMIC DNA]</scope>
    <source>
        <strain evidence="10 11">DSM 11294</strain>
    </source>
</reference>
<dbReference type="Proteomes" id="UP000280668">
    <property type="component" value="Unassembled WGS sequence"/>
</dbReference>
<dbReference type="PROSITE" id="PS00974">
    <property type="entry name" value="MANNITOL_DHGENASE"/>
    <property type="match status" value="1"/>
</dbReference>
<dbReference type="Gene3D" id="1.10.1040.10">
    <property type="entry name" value="N-(1-d-carboxylethyl)-l-norvaline Dehydrogenase, domain 2"/>
    <property type="match status" value="1"/>
</dbReference>
<organism evidence="10 11">
    <name type="scientific">Bogoriella caseilytica</name>
    <dbReference type="NCBI Taxonomy" id="56055"/>
    <lineage>
        <taxon>Bacteria</taxon>
        <taxon>Bacillati</taxon>
        <taxon>Actinomycetota</taxon>
        <taxon>Actinomycetes</taxon>
        <taxon>Micrococcales</taxon>
        <taxon>Bogoriellaceae</taxon>
        <taxon>Bogoriella</taxon>
    </lineage>
</organism>
<dbReference type="InterPro" id="IPR013131">
    <property type="entry name" value="Mannitol_DH_N"/>
</dbReference>